<protein>
    <recommendedName>
        <fullName evidence="2">DUF2147 domain-containing protein</fullName>
    </recommendedName>
</protein>
<dbReference type="Pfam" id="PF09917">
    <property type="entry name" value="DUF2147"/>
    <property type="match status" value="1"/>
</dbReference>
<dbReference type="EMBL" id="BAABGY010000014">
    <property type="protein sequence ID" value="GAA4340752.1"/>
    <property type="molecule type" value="Genomic_DNA"/>
</dbReference>
<keyword evidence="4" id="KW-1185">Reference proteome</keyword>
<sequence>MQKSAKTTSLIIALLWVSGLKAQSTGDALLGTWELEDGSVRIQVYNEAPYYTGKIVVQKGSTTAIGNKVLWNMRFDPKENEWNNGKIQMPDMGHPAHCSIRLKDVNTAIVTGYHGFRFLGKSRGLHRLR</sequence>
<feature type="chain" id="PRO_5047124618" description="DUF2147 domain-containing protein" evidence="1">
    <location>
        <begin position="23"/>
        <end position="129"/>
    </location>
</feature>
<organism evidence="3 4">
    <name type="scientific">Flaviaesturariibacter amylovorans</name>
    <dbReference type="NCBI Taxonomy" id="1084520"/>
    <lineage>
        <taxon>Bacteria</taxon>
        <taxon>Pseudomonadati</taxon>
        <taxon>Bacteroidota</taxon>
        <taxon>Chitinophagia</taxon>
        <taxon>Chitinophagales</taxon>
        <taxon>Chitinophagaceae</taxon>
        <taxon>Flaviaestuariibacter</taxon>
    </lineage>
</organism>
<comment type="caution">
    <text evidence="3">The sequence shown here is derived from an EMBL/GenBank/DDBJ whole genome shotgun (WGS) entry which is preliminary data.</text>
</comment>
<reference evidence="4" key="1">
    <citation type="journal article" date="2019" name="Int. J. Syst. Evol. Microbiol.">
        <title>The Global Catalogue of Microorganisms (GCM) 10K type strain sequencing project: providing services to taxonomists for standard genome sequencing and annotation.</title>
        <authorList>
            <consortium name="The Broad Institute Genomics Platform"/>
            <consortium name="The Broad Institute Genome Sequencing Center for Infectious Disease"/>
            <person name="Wu L."/>
            <person name="Ma J."/>
        </authorList>
    </citation>
    <scope>NUCLEOTIDE SEQUENCE [LARGE SCALE GENOMIC DNA]</scope>
    <source>
        <strain evidence="4">JCM 17919</strain>
    </source>
</reference>
<proteinExistence type="predicted"/>
<evidence type="ECO:0000256" key="1">
    <source>
        <dbReference type="SAM" id="SignalP"/>
    </source>
</evidence>
<gene>
    <name evidence="3" type="ORF">GCM10023184_38650</name>
</gene>
<dbReference type="Proteomes" id="UP001501725">
    <property type="component" value="Unassembled WGS sequence"/>
</dbReference>
<keyword evidence="1" id="KW-0732">Signal</keyword>
<dbReference type="InterPro" id="IPR019223">
    <property type="entry name" value="DUF2147"/>
</dbReference>
<feature type="signal peptide" evidence="1">
    <location>
        <begin position="1"/>
        <end position="22"/>
    </location>
</feature>
<feature type="domain" description="DUF2147" evidence="2">
    <location>
        <begin position="31"/>
        <end position="127"/>
    </location>
</feature>
<evidence type="ECO:0000259" key="2">
    <source>
        <dbReference type="Pfam" id="PF09917"/>
    </source>
</evidence>
<evidence type="ECO:0000313" key="3">
    <source>
        <dbReference type="EMBL" id="GAA4340752.1"/>
    </source>
</evidence>
<name>A0ABP8HKW7_9BACT</name>
<accession>A0ABP8HKW7</accession>
<dbReference type="Gene3D" id="2.40.128.520">
    <property type="match status" value="1"/>
</dbReference>
<evidence type="ECO:0000313" key="4">
    <source>
        <dbReference type="Proteomes" id="UP001501725"/>
    </source>
</evidence>